<dbReference type="EC" id="2.7.11.1" evidence="4"/>
<evidence type="ECO:0000256" key="22">
    <source>
        <dbReference type="PROSITE-ProRule" id="PRU10141"/>
    </source>
</evidence>
<dbReference type="PANTHER" id="PTHR27008">
    <property type="entry name" value="OS04G0122200 PROTEIN"/>
    <property type="match status" value="1"/>
</dbReference>
<evidence type="ECO:0000256" key="4">
    <source>
        <dbReference type="ARBA" id="ARBA00012513"/>
    </source>
</evidence>
<dbReference type="InterPro" id="IPR001245">
    <property type="entry name" value="Ser-Thr/Tyr_kinase_cat_dom"/>
</dbReference>
<keyword evidence="12" id="KW-0677">Repeat</keyword>
<evidence type="ECO:0000256" key="12">
    <source>
        <dbReference type="ARBA" id="ARBA00022737"/>
    </source>
</evidence>
<name>A0AAF1B094_DAUCS</name>
<feature type="binding site" evidence="22">
    <location>
        <position position="826"/>
    </location>
    <ligand>
        <name>ATP</name>
        <dbReference type="ChEBI" id="CHEBI:30616"/>
    </ligand>
</feature>
<evidence type="ECO:0000256" key="23">
    <source>
        <dbReference type="SAM" id="Phobius"/>
    </source>
</evidence>
<dbReference type="FunFam" id="3.80.10.10:FF:000111">
    <property type="entry name" value="LRR receptor-like serine/threonine-protein kinase ERECTA"/>
    <property type="match status" value="1"/>
</dbReference>
<keyword evidence="5" id="KW-1003">Cell membrane</keyword>
<dbReference type="FunFam" id="3.80.10.10:FF:000095">
    <property type="entry name" value="LRR receptor-like serine/threonine-protein kinase GSO1"/>
    <property type="match status" value="1"/>
</dbReference>
<evidence type="ECO:0000256" key="14">
    <source>
        <dbReference type="ARBA" id="ARBA00022777"/>
    </source>
</evidence>
<evidence type="ECO:0000313" key="26">
    <source>
        <dbReference type="Proteomes" id="UP000077755"/>
    </source>
</evidence>
<evidence type="ECO:0000256" key="18">
    <source>
        <dbReference type="ARBA" id="ARBA00023170"/>
    </source>
</evidence>
<dbReference type="Pfam" id="PF08263">
    <property type="entry name" value="LRRNT_2"/>
    <property type="match status" value="1"/>
</dbReference>
<evidence type="ECO:0000256" key="13">
    <source>
        <dbReference type="ARBA" id="ARBA00022741"/>
    </source>
</evidence>
<dbReference type="InterPro" id="IPR032675">
    <property type="entry name" value="LRR_dom_sf"/>
</dbReference>
<keyword evidence="16 23" id="KW-1133">Transmembrane helix</keyword>
<evidence type="ECO:0000256" key="1">
    <source>
        <dbReference type="ARBA" id="ARBA00004162"/>
    </source>
</evidence>
<evidence type="ECO:0000256" key="10">
    <source>
        <dbReference type="ARBA" id="ARBA00022692"/>
    </source>
</evidence>
<keyword evidence="17 23" id="KW-0472">Membrane</keyword>
<comment type="similarity">
    <text evidence="3">Belongs to the RLP family.</text>
</comment>
<keyword evidence="9" id="KW-0808">Transferase</keyword>
<evidence type="ECO:0000256" key="8">
    <source>
        <dbReference type="ARBA" id="ARBA00022614"/>
    </source>
</evidence>
<dbReference type="GO" id="GO:0005524">
    <property type="term" value="F:ATP binding"/>
    <property type="evidence" value="ECO:0007669"/>
    <property type="project" value="UniProtKB-UniRule"/>
</dbReference>
<dbReference type="InterPro" id="IPR013210">
    <property type="entry name" value="LRR_N_plant-typ"/>
</dbReference>
<evidence type="ECO:0000256" key="16">
    <source>
        <dbReference type="ARBA" id="ARBA00022989"/>
    </source>
</evidence>
<keyword evidence="11" id="KW-0732">Signal</keyword>
<keyword evidence="8" id="KW-0433">Leucine-rich repeat</keyword>
<feature type="domain" description="Protein kinase" evidence="24">
    <location>
        <begin position="792"/>
        <end position="1084"/>
    </location>
</feature>
<evidence type="ECO:0000256" key="9">
    <source>
        <dbReference type="ARBA" id="ARBA00022679"/>
    </source>
</evidence>
<dbReference type="GO" id="GO:0005886">
    <property type="term" value="C:plasma membrane"/>
    <property type="evidence" value="ECO:0007669"/>
    <property type="project" value="UniProtKB-SubCell"/>
</dbReference>
<evidence type="ECO:0000259" key="24">
    <source>
        <dbReference type="PROSITE" id="PS50011"/>
    </source>
</evidence>
<comment type="similarity">
    <text evidence="2">Belongs to the protein kinase superfamily. Ser/Thr protein kinase family.</text>
</comment>
<dbReference type="FunFam" id="1.10.510.10:FF:000358">
    <property type="entry name" value="Putative leucine-rich repeat receptor-like serine/threonine-protein kinase"/>
    <property type="match status" value="1"/>
</dbReference>
<evidence type="ECO:0000256" key="11">
    <source>
        <dbReference type="ARBA" id="ARBA00022729"/>
    </source>
</evidence>
<reference evidence="25" key="2">
    <citation type="submission" date="2022-03" db="EMBL/GenBank/DDBJ databases">
        <title>Draft title - Genomic analysis of global carrot germplasm unveils the trajectory of domestication and the origin of high carotenoid orange carrot.</title>
        <authorList>
            <person name="Iorizzo M."/>
            <person name="Ellison S."/>
            <person name="Senalik D."/>
            <person name="Macko-Podgorni A."/>
            <person name="Grzebelus D."/>
            <person name="Bostan H."/>
            <person name="Rolling W."/>
            <person name="Curaba J."/>
            <person name="Simon P."/>
        </authorList>
    </citation>
    <scope>NUCLEOTIDE SEQUENCE</scope>
    <source>
        <tissue evidence="25">Leaf</tissue>
    </source>
</reference>
<evidence type="ECO:0000256" key="20">
    <source>
        <dbReference type="ARBA" id="ARBA00047899"/>
    </source>
</evidence>
<dbReference type="FunFam" id="3.80.10.10:FF:000041">
    <property type="entry name" value="LRR receptor-like serine/threonine-protein kinase ERECTA"/>
    <property type="match status" value="1"/>
</dbReference>
<dbReference type="Gene3D" id="3.30.200.20">
    <property type="entry name" value="Phosphorylase Kinase, domain 1"/>
    <property type="match status" value="1"/>
</dbReference>
<evidence type="ECO:0000256" key="21">
    <source>
        <dbReference type="ARBA" id="ARBA00048679"/>
    </source>
</evidence>
<dbReference type="SMART" id="SM00220">
    <property type="entry name" value="S_TKc"/>
    <property type="match status" value="1"/>
</dbReference>
<keyword evidence="15 22" id="KW-0067">ATP-binding</keyword>
<dbReference type="PANTHER" id="PTHR27008:SF499">
    <property type="entry name" value="OS06G0581500 PROTEIN"/>
    <property type="match status" value="1"/>
</dbReference>
<sequence length="1084" mass="119801">MIFTKQRTRQSKHDLLSQNYVFYFVVKVLKVEVSGASKSFLAECEALRNIHHRNLIKIITTCSSTDFAGNDFNALVFEFMRKGSVDNYSPTIIHSDIKPSNILLDKNFVAHIGDFSLAKFTFPTTSDHNQAQMSSSTSKITVFAFANNETDRLALQSFKASITNDSLGTLHSWNNSIHFCQWNGVTCSSRRQRVTALDLSSQHLVGTLSSHIGNLSFLRVLSLYDNDFHGSIPNEIGRLFRLQVLSLVKNSFQGGLPPNLSHCVDIEVIDLADNHLHGELPSEFSSWTKLQYFSLKENKFAGSIPPSIGNISSLGALDLSQNNLQGHIPFEVAHHTYLEHLNLGTNSLSGMVPLPIYNISSLIFVDLSRNNLEGTLPADLDFTQLQYFLAAENRISGPLPPSLANASNLIIFDIIGNIITGPIPNNFGRLLNIQCLNMGYNPLGGGMLPNDLSFLNSLVNCSHLDSLDFASTGIRGELPNAIVNLSTTIEHISLDENHIYGSIPREIGKLENITKLSLFHNLLTGAIPESIGKLSWLGELNLAENKLSGSIPTCISNVTNQFVRLRLEGNMLNGSIPVLSHCIHLNLSQNLLSGALPSNIGRLEHLVELDVSNNKLSGDIPASLSRCVMLETLYMGGNSFQGEIPSSFKTLKSLIFLDLSNNNISGDIPIFFDGFRLMNFLNLSHNKLEGKVPETGLFSNASAFSVRGNLELCGGIPALRLHVCRNKNKTISMRIVLLLVFLPLSILLIISFALICYRCRNSRKLCEPVPVLEESPYLRLSYQDLFVATKEFSPKNLLGEGRYGSVYKGVLKSMEHVGMKIIVAVKVLKVEISGANKSFLADTDFEGNDFKALVFEFMSNGSVDNWLHPSPSHQGNKENLSLLQRLNISIDVGMGLEYLHHHSSPTIIHSDIKPSNILLDEEFVAHIGDFGLAKFTFPTTGDHNQAQMSSTGVRGTIGYVPPEYGMGGEISTKGDVYSYGIFLLEFFSGRRPTECGDGSNLHEYVRNALPYKVMDITDPRILLDQEELGLPANQSYNRAAVELCMGSIFEVGILCSQEMLQKRIDISVAIKHLHMARDKLLQLI</sequence>
<dbReference type="GO" id="GO:0004674">
    <property type="term" value="F:protein serine/threonine kinase activity"/>
    <property type="evidence" value="ECO:0007669"/>
    <property type="project" value="UniProtKB-KW"/>
</dbReference>
<evidence type="ECO:0000256" key="2">
    <source>
        <dbReference type="ARBA" id="ARBA00008684"/>
    </source>
</evidence>
<accession>A0AAF1B094</accession>
<dbReference type="Gene3D" id="3.80.10.10">
    <property type="entry name" value="Ribonuclease Inhibitor"/>
    <property type="match status" value="3"/>
</dbReference>
<dbReference type="Pfam" id="PF00560">
    <property type="entry name" value="LRR_1"/>
    <property type="match status" value="4"/>
</dbReference>
<comment type="subcellular location">
    <subcellularLocation>
        <location evidence="1">Cell membrane</location>
        <topology evidence="1">Single-pass membrane protein</topology>
    </subcellularLocation>
</comment>
<dbReference type="EMBL" id="CP093347">
    <property type="protein sequence ID" value="WOG99722.1"/>
    <property type="molecule type" value="Genomic_DNA"/>
</dbReference>
<evidence type="ECO:0000256" key="7">
    <source>
        <dbReference type="ARBA" id="ARBA00022553"/>
    </source>
</evidence>
<dbReference type="GO" id="GO:0051707">
    <property type="term" value="P:response to other organism"/>
    <property type="evidence" value="ECO:0007669"/>
    <property type="project" value="UniProtKB-ARBA"/>
</dbReference>
<evidence type="ECO:0000256" key="15">
    <source>
        <dbReference type="ARBA" id="ARBA00022840"/>
    </source>
</evidence>
<gene>
    <name evidence="25" type="ORF">DCAR_0519077</name>
</gene>
<dbReference type="SUPFAM" id="SSF52058">
    <property type="entry name" value="L domain-like"/>
    <property type="match status" value="2"/>
</dbReference>
<keyword evidence="13 22" id="KW-0547">Nucleotide-binding</keyword>
<evidence type="ECO:0000256" key="5">
    <source>
        <dbReference type="ARBA" id="ARBA00022475"/>
    </source>
</evidence>
<dbReference type="Pfam" id="PF07714">
    <property type="entry name" value="PK_Tyr_Ser-Thr"/>
    <property type="match status" value="1"/>
</dbReference>
<dbReference type="InterPro" id="IPR001611">
    <property type="entry name" value="Leu-rich_rpt"/>
</dbReference>
<dbReference type="InterPro" id="IPR051809">
    <property type="entry name" value="Plant_receptor-like_S/T_kinase"/>
</dbReference>
<dbReference type="InterPro" id="IPR000719">
    <property type="entry name" value="Prot_kinase_dom"/>
</dbReference>
<dbReference type="Proteomes" id="UP000077755">
    <property type="component" value="Chromosome 5"/>
</dbReference>
<evidence type="ECO:0000313" key="25">
    <source>
        <dbReference type="EMBL" id="WOG99722.1"/>
    </source>
</evidence>
<keyword evidence="26" id="KW-1185">Reference proteome</keyword>
<dbReference type="Pfam" id="PF13855">
    <property type="entry name" value="LRR_8"/>
    <property type="match status" value="1"/>
</dbReference>
<dbReference type="InterPro" id="IPR011009">
    <property type="entry name" value="Kinase-like_dom_sf"/>
</dbReference>
<protein>
    <recommendedName>
        <fullName evidence="4">non-specific serine/threonine protein kinase</fullName>
        <ecNumber evidence="4">2.7.11.1</ecNumber>
    </recommendedName>
</protein>
<keyword evidence="19" id="KW-0325">Glycoprotein</keyword>
<feature type="transmembrane region" description="Helical" evidence="23">
    <location>
        <begin position="735"/>
        <end position="755"/>
    </location>
</feature>
<dbReference type="Gene3D" id="1.10.510.10">
    <property type="entry name" value="Transferase(Phosphotransferase) domain 1"/>
    <property type="match status" value="3"/>
</dbReference>
<evidence type="ECO:0000256" key="3">
    <source>
        <dbReference type="ARBA" id="ARBA00009592"/>
    </source>
</evidence>
<proteinExistence type="inferred from homology"/>
<evidence type="ECO:0000256" key="17">
    <source>
        <dbReference type="ARBA" id="ARBA00023136"/>
    </source>
</evidence>
<comment type="catalytic activity">
    <reaction evidence="20">
        <text>L-threonyl-[protein] + ATP = O-phospho-L-threonyl-[protein] + ADP + H(+)</text>
        <dbReference type="Rhea" id="RHEA:46608"/>
        <dbReference type="Rhea" id="RHEA-COMP:11060"/>
        <dbReference type="Rhea" id="RHEA-COMP:11605"/>
        <dbReference type="ChEBI" id="CHEBI:15378"/>
        <dbReference type="ChEBI" id="CHEBI:30013"/>
        <dbReference type="ChEBI" id="CHEBI:30616"/>
        <dbReference type="ChEBI" id="CHEBI:61977"/>
        <dbReference type="ChEBI" id="CHEBI:456216"/>
        <dbReference type="EC" id="2.7.11.1"/>
    </reaction>
</comment>
<comment type="catalytic activity">
    <reaction evidence="21">
        <text>L-seryl-[protein] + ATP = O-phospho-L-seryl-[protein] + ADP + H(+)</text>
        <dbReference type="Rhea" id="RHEA:17989"/>
        <dbReference type="Rhea" id="RHEA-COMP:9863"/>
        <dbReference type="Rhea" id="RHEA-COMP:11604"/>
        <dbReference type="ChEBI" id="CHEBI:15378"/>
        <dbReference type="ChEBI" id="CHEBI:29999"/>
        <dbReference type="ChEBI" id="CHEBI:30616"/>
        <dbReference type="ChEBI" id="CHEBI:83421"/>
        <dbReference type="ChEBI" id="CHEBI:456216"/>
        <dbReference type="EC" id="2.7.11.1"/>
    </reaction>
</comment>
<evidence type="ECO:0000256" key="19">
    <source>
        <dbReference type="ARBA" id="ARBA00023180"/>
    </source>
</evidence>
<keyword evidence="6" id="KW-0723">Serine/threonine-protein kinase</keyword>
<dbReference type="AlphaFoldDB" id="A0AAF1B094"/>
<keyword evidence="10 23" id="KW-0812">Transmembrane</keyword>
<dbReference type="PROSITE" id="PS00108">
    <property type="entry name" value="PROTEIN_KINASE_ST"/>
    <property type="match status" value="2"/>
</dbReference>
<dbReference type="InterPro" id="IPR008271">
    <property type="entry name" value="Ser/Thr_kinase_AS"/>
</dbReference>
<keyword evidence="7" id="KW-0597">Phosphoprotein</keyword>
<dbReference type="GO" id="GO:0006952">
    <property type="term" value="P:defense response"/>
    <property type="evidence" value="ECO:0007669"/>
    <property type="project" value="UniProtKB-ARBA"/>
</dbReference>
<dbReference type="SUPFAM" id="SSF56112">
    <property type="entry name" value="Protein kinase-like (PK-like)"/>
    <property type="match status" value="2"/>
</dbReference>
<organism evidence="25 26">
    <name type="scientific">Daucus carota subsp. sativus</name>
    <name type="common">Carrot</name>
    <dbReference type="NCBI Taxonomy" id="79200"/>
    <lineage>
        <taxon>Eukaryota</taxon>
        <taxon>Viridiplantae</taxon>
        <taxon>Streptophyta</taxon>
        <taxon>Embryophyta</taxon>
        <taxon>Tracheophyta</taxon>
        <taxon>Spermatophyta</taxon>
        <taxon>Magnoliopsida</taxon>
        <taxon>eudicotyledons</taxon>
        <taxon>Gunneridae</taxon>
        <taxon>Pentapetalae</taxon>
        <taxon>asterids</taxon>
        <taxon>campanulids</taxon>
        <taxon>Apiales</taxon>
        <taxon>Apiaceae</taxon>
        <taxon>Apioideae</taxon>
        <taxon>Scandiceae</taxon>
        <taxon>Daucinae</taxon>
        <taxon>Daucus</taxon>
        <taxon>Daucus sect. Daucus</taxon>
    </lineage>
</organism>
<dbReference type="PROSITE" id="PS00107">
    <property type="entry name" value="PROTEIN_KINASE_ATP"/>
    <property type="match status" value="1"/>
</dbReference>
<reference evidence="25" key="1">
    <citation type="journal article" date="2016" name="Nat. Genet.">
        <title>A high-quality carrot genome assembly provides new insights into carotenoid accumulation and asterid genome evolution.</title>
        <authorList>
            <person name="Iorizzo M."/>
            <person name="Ellison S."/>
            <person name="Senalik D."/>
            <person name="Zeng P."/>
            <person name="Satapoomin P."/>
            <person name="Huang J."/>
            <person name="Bowman M."/>
            <person name="Iovene M."/>
            <person name="Sanseverino W."/>
            <person name="Cavagnaro P."/>
            <person name="Yildiz M."/>
            <person name="Macko-Podgorni A."/>
            <person name="Moranska E."/>
            <person name="Grzebelus E."/>
            <person name="Grzebelus D."/>
            <person name="Ashrafi H."/>
            <person name="Zheng Z."/>
            <person name="Cheng S."/>
            <person name="Spooner D."/>
            <person name="Van Deynze A."/>
            <person name="Simon P."/>
        </authorList>
    </citation>
    <scope>NUCLEOTIDE SEQUENCE</scope>
    <source>
        <tissue evidence="25">Leaf</tissue>
    </source>
</reference>
<keyword evidence="18" id="KW-0675">Receptor</keyword>
<dbReference type="InterPro" id="IPR017441">
    <property type="entry name" value="Protein_kinase_ATP_BS"/>
</dbReference>
<keyword evidence="14" id="KW-0418">Kinase</keyword>
<dbReference type="PROSITE" id="PS50011">
    <property type="entry name" value="PROTEIN_KINASE_DOM"/>
    <property type="match status" value="1"/>
</dbReference>
<evidence type="ECO:0000256" key="6">
    <source>
        <dbReference type="ARBA" id="ARBA00022527"/>
    </source>
</evidence>